<protein>
    <submittedName>
        <fullName evidence="3">Uncharacterized protein</fullName>
    </submittedName>
</protein>
<dbReference type="AlphaFoldDB" id="A0A2G5SHL6"/>
<dbReference type="Proteomes" id="UP000230233">
    <property type="component" value="Unassembled WGS sequence"/>
</dbReference>
<evidence type="ECO:0000256" key="1">
    <source>
        <dbReference type="SAM" id="MobiDB-lite"/>
    </source>
</evidence>
<evidence type="ECO:0000313" key="3">
    <source>
        <dbReference type="EMBL" id="PIC14432.1"/>
    </source>
</evidence>
<gene>
    <name evidence="3" type="ORF">B9Z55_026753</name>
</gene>
<feature type="chain" id="PRO_5013868962" evidence="2">
    <location>
        <begin position="18"/>
        <end position="245"/>
    </location>
</feature>
<evidence type="ECO:0000256" key="2">
    <source>
        <dbReference type="SAM" id="SignalP"/>
    </source>
</evidence>
<evidence type="ECO:0000313" key="4">
    <source>
        <dbReference type="Proteomes" id="UP000230233"/>
    </source>
</evidence>
<organism evidence="3 4">
    <name type="scientific">Caenorhabditis nigoni</name>
    <dbReference type="NCBI Taxonomy" id="1611254"/>
    <lineage>
        <taxon>Eukaryota</taxon>
        <taxon>Metazoa</taxon>
        <taxon>Ecdysozoa</taxon>
        <taxon>Nematoda</taxon>
        <taxon>Chromadorea</taxon>
        <taxon>Rhabditida</taxon>
        <taxon>Rhabditina</taxon>
        <taxon>Rhabditomorpha</taxon>
        <taxon>Rhabditoidea</taxon>
        <taxon>Rhabditidae</taxon>
        <taxon>Peloderinae</taxon>
        <taxon>Caenorhabditis</taxon>
    </lineage>
</organism>
<proteinExistence type="predicted"/>
<dbReference type="EMBL" id="PDUG01000007">
    <property type="protein sequence ID" value="PIC14432.1"/>
    <property type="molecule type" value="Genomic_DNA"/>
</dbReference>
<keyword evidence="2" id="KW-0732">Signal</keyword>
<feature type="compositionally biased region" description="Basic and acidic residues" evidence="1">
    <location>
        <begin position="231"/>
        <end position="245"/>
    </location>
</feature>
<dbReference type="OrthoDB" id="5907387at2759"/>
<reference evidence="4" key="1">
    <citation type="submission" date="2017-10" db="EMBL/GenBank/DDBJ databases">
        <title>Rapid genome shrinkage in a self-fertile nematode reveals novel sperm competition proteins.</title>
        <authorList>
            <person name="Yin D."/>
            <person name="Schwarz E.M."/>
            <person name="Thomas C.G."/>
            <person name="Felde R.L."/>
            <person name="Korf I.F."/>
            <person name="Cutter A.D."/>
            <person name="Schartner C.M."/>
            <person name="Ralston E.J."/>
            <person name="Meyer B.J."/>
            <person name="Haag E.S."/>
        </authorList>
    </citation>
    <scope>NUCLEOTIDE SEQUENCE [LARGE SCALE GENOMIC DNA]</scope>
    <source>
        <strain evidence="4">JU1422</strain>
    </source>
</reference>
<feature type="region of interest" description="Disordered" evidence="1">
    <location>
        <begin position="224"/>
        <end position="245"/>
    </location>
</feature>
<keyword evidence="4" id="KW-1185">Reference proteome</keyword>
<accession>A0A2G5SHL6</accession>
<comment type="caution">
    <text evidence="3">The sequence shown here is derived from an EMBL/GenBank/DDBJ whole genome shotgun (WGS) entry which is preliminary data.</text>
</comment>
<feature type="signal peptide" evidence="2">
    <location>
        <begin position="1"/>
        <end position="17"/>
    </location>
</feature>
<sequence length="245" mass="27566">MRAALLVLVLLVHNVNSYSYYSAEIVEGVNFARSIIAKDAKIANMNQLEYNSELEKAIYAQLTLTGGCPDSRIIYDDSKEIPVEIHINFNPKKKIDAQFTKKLVGGAGKTHVGYVETKCMVTGEEVHSVAFYKTKDSDLNGPPRSKCPSGRRATSDGLCALENSYARKVVDSNLLWEEFNYKPIPYVPYIKEQDEVPITGKDKKEEKWDMEIENLVKAILAPSTVTTPAPTKEEKESEEWFHKIS</sequence>
<name>A0A2G5SHL6_9PELO</name>